<comment type="caution">
    <text evidence="3">The sequence shown here is derived from an EMBL/GenBank/DDBJ whole genome shotgun (WGS) entry which is preliminary data.</text>
</comment>
<evidence type="ECO:0000313" key="4">
    <source>
        <dbReference type="Proteomes" id="UP000593564"/>
    </source>
</evidence>
<keyword evidence="4" id="KW-1185">Reference proteome</keyword>
<evidence type="ECO:0000313" key="3">
    <source>
        <dbReference type="EMBL" id="KAF5951235.1"/>
    </source>
</evidence>
<accession>A0A7J7HF49</accession>
<dbReference type="GO" id="GO:0000166">
    <property type="term" value="F:nucleotide binding"/>
    <property type="evidence" value="ECO:0007669"/>
    <property type="project" value="InterPro"/>
</dbReference>
<reference evidence="4" key="1">
    <citation type="journal article" date="2020" name="Nat. Commun.">
        <title>Genome assembly of wild tea tree DASZ reveals pedigree and selection history of tea varieties.</title>
        <authorList>
            <person name="Zhang W."/>
            <person name="Zhang Y."/>
            <person name="Qiu H."/>
            <person name="Guo Y."/>
            <person name="Wan H."/>
            <person name="Zhang X."/>
            <person name="Scossa F."/>
            <person name="Alseekh S."/>
            <person name="Zhang Q."/>
            <person name="Wang P."/>
            <person name="Xu L."/>
            <person name="Schmidt M.H."/>
            <person name="Jia X."/>
            <person name="Li D."/>
            <person name="Zhu A."/>
            <person name="Guo F."/>
            <person name="Chen W."/>
            <person name="Ni D."/>
            <person name="Usadel B."/>
            <person name="Fernie A.R."/>
            <person name="Wen W."/>
        </authorList>
    </citation>
    <scope>NUCLEOTIDE SEQUENCE [LARGE SCALE GENOMIC DNA]</scope>
    <source>
        <strain evidence="4">cv. G240</strain>
    </source>
</reference>
<dbReference type="PANTHER" id="PTHR46368">
    <property type="match status" value="1"/>
</dbReference>
<evidence type="ECO:0000259" key="2">
    <source>
        <dbReference type="Pfam" id="PF01408"/>
    </source>
</evidence>
<sequence length="205" mass="22174">MSETPVRFGILGCATIARMLSRAIRLAPNASISAIGSRSIDKASKFGSENGFPASAKVYGSYEAMLDNPEVDAVYVPLPTSLHLKWAVLAAEKKHLLLEKPVALDVKELDTILEACESNGVQFMDATMWMHHPRTAKMKEFLSDPRRFGQLKSGGTASRQSSGLLTKSPDHLPSFPAALPAACKNSTDYDLPKSATALPEKTELN</sequence>
<dbReference type="InterPro" id="IPR000683">
    <property type="entry name" value="Gfo/Idh/MocA-like_OxRdtase_N"/>
</dbReference>
<reference evidence="3 4" key="2">
    <citation type="submission" date="2020-07" db="EMBL/GenBank/DDBJ databases">
        <title>Genome assembly of wild tea tree DASZ reveals pedigree and selection history of tea varieties.</title>
        <authorList>
            <person name="Zhang W."/>
        </authorList>
    </citation>
    <scope>NUCLEOTIDE SEQUENCE [LARGE SCALE GENOMIC DNA]</scope>
    <source>
        <strain evidence="4">cv. G240</strain>
        <tissue evidence="3">Leaf</tissue>
    </source>
</reference>
<feature type="region of interest" description="Disordered" evidence="1">
    <location>
        <begin position="149"/>
        <end position="171"/>
    </location>
</feature>
<gene>
    <name evidence="3" type="ORF">HYC85_009179</name>
</gene>
<dbReference type="Pfam" id="PF01408">
    <property type="entry name" value="GFO_IDH_MocA"/>
    <property type="match status" value="1"/>
</dbReference>
<proteinExistence type="predicted"/>
<evidence type="ECO:0000256" key="1">
    <source>
        <dbReference type="SAM" id="MobiDB-lite"/>
    </source>
</evidence>
<dbReference type="Gene3D" id="3.40.50.720">
    <property type="entry name" value="NAD(P)-binding Rossmann-like Domain"/>
    <property type="match status" value="1"/>
</dbReference>
<dbReference type="PANTHER" id="PTHR46368:SF19">
    <property type="entry name" value="GFO_IDH_MOCA-LIKE OXIDOREDUCTASE N-TERMINAL DOMAIN-CONTAINING PROTEIN"/>
    <property type="match status" value="1"/>
</dbReference>
<protein>
    <recommendedName>
        <fullName evidence="2">Gfo/Idh/MocA-like oxidoreductase N-terminal domain-containing protein</fullName>
    </recommendedName>
</protein>
<dbReference type="AlphaFoldDB" id="A0A7J7HF49"/>
<organism evidence="3 4">
    <name type="scientific">Camellia sinensis</name>
    <name type="common">Tea plant</name>
    <name type="synonym">Thea sinensis</name>
    <dbReference type="NCBI Taxonomy" id="4442"/>
    <lineage>
        <taxon>Eukaryota</taxon>
        <taxon>Viridiplantae</taxon>
        <taxon>Streptophyta</taxon>
        <taxon>Embryophyta</taxon>
        <taxon>Tracheophyta</taxon>
        <taxon>Spermatophyta</taxon>
        <taxon>Magnoliopsida</taxon>
        <taxon>eudicotyledons</taxon>
        <taxon>Gunneridae</taxon>
        <taxon>Pentapetalae</taxon>
        <taxon>asterids</taxon>
        <taxon>Ericales</taxon>
        <taxon>Theaceae</taxon>
        <taxon>Camellia</taxon>
    </lineage>
</organism>
<dbReference type="Gene3D" id="3.30.360.10">
    <property type="entry name" value="Dihydrodipicolinate Reductase, domain 2"/>
    <property type="match status" value="1"/>
</dbReference>
<feature type="compositionally biased region" description="Polar residues" evidence="1">
    <location>
        <begin position="153"/>
        <end position="165"/>
    </location>
</feature>
<dbReference type="EMBL" id="JACBKZ010000004">
    <property type="protein sequence ID" value="KAF5951235.1"/>
    <property type="molecule type" value="Genomic_DNA"/>
</dbReference>
<feature type="domain" description="Gfo/Idh/MocA-like oxidoreductase N-terminal" evidence="2">
    <location>
        <begin position="6"/>
        <end position="124"/>
    </location>
</feature>
<dbReference type="Proteomes" id="UP000593564">
    <property type="component" value="Unassembled WGS sequence"/>
</dbReference>
<name>A0A7J7HF49_CAMSI</name>
<dbReference type="InterPro" id="IPR036291">
    <property type="entry name" value="NAD(P)-bd_dom_sf"/>
</dbReference>
<dbReference type="SUPFAM" id="SSF51735">
    <property type="entry name" value="NAD(P)-binding Rossmann-fold domains"/>
    <property type="match status" value="1"/>
</dbReference>